<feature type="domain" description="Glycosyltransferase subfamily 4-like N-terminal" evidence="2">
    <location>
        <begin position="13"/>
        <end position="166"/>
    </location>
</feature>
<dbReference type="PANTHER" id="PTHR12526">
    <property type="entry name" value="GLYCOSYLTRANSFERASE"/>
    <property type="match status" value="1"/>
</dbReference>
<dbReference type="EMBL" id="JBHUIT010000031">
    <property type="protein sequence ID" value="MFD2257533.1"/>
    <property type="molecule type" value="Genomic_DNA"/>
</dbReference>
<evidence type="ECO:0000259" key="2">
    <source>
        <dbReference type="Pfam" id="PF13439"/>
    </source>
</evidence>
<protein>
    <submittedName>
        <fullName evidence="3">Glycosyltransferase family 4 protein</fullName>
    </submittedName>
</protein>
<evidence type="ECO:0000259" key="1">
    <source>
        <dbReference type="Pfam" id="PF00534"/>
    </source>
</evidence>
<dbReference type="Pfam" id="PF00534">
    <property type="entry name" value="Glycos_transf_1"/>
    <property type="match status" value="1"/>
</dbReference>
<dbReference type="CDD" id="cd03819">
    <property type="entry name" value="GT4_WavL-like"/>
    <property type="match status" value="1"/>
</dbReference>
<dbReference type="InterPro" id="IPR028098">
    <property type="entry name" value="Glyco_trans_4-like_N"/>
</dbReference>
<organism evidence="3 4">
    <name type="scientific">Luteolibacter algae</name>
    <dbReference type="NCBI Taxonomy" id="454151"/>
    <lineage>
        <taxon>Bacteria</taxon>
        <taxon>Pseudomonadati</taxon>
        <taxon>Verrucomicrobiota</taxon>
        <taxon>Verrucomicrobiia</taxon>
        <taxon>Verrucomicrobiales</taxon>
        <taxon>Verrucomicrobiaceae</taxon>
        <taxon>Luteolibacter</taxon>
    </lineage>
</organism>
<proteinExistence type="predicted"/>
<sequence length="372" mass="41948">MKILQTLPELNSGGVERGTLELADFLVKNGHEAIVVSNGGRQVEALERSGARHISMPVHRKSLVSLLQVRAFRRLLDREKPDILHIRSRVPGWIAWLAWRKMDPATRPRLVSTVHGFYSVNRYSAVMTKGEKIIAVSESIREYILKNYPETPSENIKVIHRGVSPEIFCRGYKPPEEWSQAWRSKFPQFETKKILLLPGRITRWKGQEDFIRLIASLRGEGVDAHGLIVGETHPRKQSFADELAMLCRTLEVSEHISFLGQRSDIRDIMAVSDVVFSLSRDPEAFGRVSLEAAAIGKPVIAYDHGGVREQLSDFFPEGLVDLGQPGELFKKTMEILATPMVPGLITNFTLNRMLESTVAVYTAIAKKDDERD</sequence>
<evidence type="ECO:0000313" key="3">
    <source>
        <dbReference type="EMBL" id="MFD2257533.1"/>
    </source>
</evidence>
<dbReference type="RefSeq" id="WP_386820844.1">
    <property type="nucleotide sequence ID" value="NZ_JBHUIT010000031.1"/>
</dbReference>
<feature type="domain" description="Glycosyl transferase family 1" evidence="1">
    <location>
        <begin position="181"/>
        <end position="336"/>
    </location>
</feature>
<dbReference type="SUPFAM" id="SSF53756">
    <property type="entry name" value="UDP-Glycosyltransferase/glycogen phosphorylase"/>
    <property type="match status" value="1"/>
</dbReference>
<comment type="caution">
    <text evidence="3">The sequence shown here is derived from an EMBL/GenBank/DDBJ whole genome shotgun (WGS) entry which is preliminary data.</text>
</comment>
<dbReference type="Pfam" id="PF13439">
    <property type="entry name" value="Glyco_transf_4"/>
    <property type="match status" value="1"/>
</dbReference>
<dbReference type="InterPro" id="IPR001296">
    <property type="entry name" value="Glyco_trans_1"/>
</dbReference>
<dbReference type="Gene3D" id="3.40.50.2000">
    <property type="entry name" value="Glycogen Phosphorylase B"/>
    <property type="match status" value="2"/>
</dbReference>
<accession>A0ABW5D8V6</accession>
<gene>
    <name evidence="3" type="ORF">ACFSSA_12695</name>
</gene>
<reference evidence="4" key="1">
    <citation type="journal article" date="2019" name="Int. J. Syst. Evol. Microbiol.">
        <title>The Global Catalogue of Microorganisms (GCM) 10K type strain sequencing project: providing services to taxonomists for standard genome sequencing and annotation.</title>
        <authorList>
            <consortium name="The Broad Institute Genomics Platform"/>
            <consortium name="The Broad Institute Genome Sequencing Center for Infectious Disease"/>
            <person name="Wu L."/>
            <person name="Ma J."/>
        </authorList>
    </citation>
    <scope>NUCLEOTIDE SEQUENCE [LARGE SCALE GENOMIC DNA]</scope>
    <source>
        <strain evidence="4">CGMCC 4.7106</strain>
    </source>
</reference>
<keyword evidence="4" id="KW-1185">Reference proteome</keyword>
<name>A0ABW5D8V6_9BACT</name>
<evidence type="ECO:0000313" key="4">
    <source>
        <dbReference type="Proteomes" id="UP001597375"/>
    </source>
</evidence>
<dbReference type="Proteomes" id="UP001597375">
    <property type="component" value="Unassembled WGS sequence"/>
</dbReference>
<dbReference type="PANTHER" id="PTHR12526:SF638">
    <property type="entry name" value="SPORE COAT PROTEIN SA"/>
    <property type="match status" value="1"/>
</dbReference>